<sequence length="47" mass="5202">MGHVKTSNCCSMNRNDIVEMEVDSLQEADFTENNLSSVKTAPANEKI</sequence>
<protein>
    <submittedName>
        <fullName evidence="1">Uncharacterized protein</fullName>
    </submittedName>
</protein>
<dbReference type="AlphaFoldDB" id="A0AA94KVF6"/>
<dbReference type="RefSeq" id="WP_158462239.1">
    <property type="nucleotide sequence ID" value="NZ_CP011366.1"/>
</dbReference>
<reference evidence="1 2" key="1">
    <citation type="submission" date="2016-10" db="EMBL/GenBank/DDBJ databases">
        <authorList>
            <person name="Varghese N."/>
            <person name="Submissions S."/>
        </authorList>
    </citation>
    <scope>NUCLEOTIDE SEQUENCE [LARGE SCALE GENOMIC DNA]</scope>
    <source>
        <strain evidence="1 2">CGMCC 1.6501</strain>
    </source>
</reference>
<evidence type="ECO:0000313" key="2">
    <source>
        <dbReference type="Proteomes" id="UP000183090"/>
    </source>
</evidence>
<dbReference type="Proteomes" id="UP000183090">
    <property type="component" value="Unassembled WGS sequence"/>
</dbReference>
<accession>A0AA94KVF6</accession>
<proteinExistence type="predicted"/>
<dbReference type="EMBL" id="FOTB01000002">
    <property type="protein sequence ID" value="SFK68169.1"/>
    <property type="molecule type" value="Genomic_DNA"/>
</dbReference>
<comment type="caution">
    <text evidence="1">The sequence shown here is derived from an EMBL/GenBank/DDBJ whole genome shotgun (WGS) entry which is preliminary data.</text>
</comment>
<organism evidence="1 2">
    <name type="scientific">Salinicoccus halodurans</name>
    <dbReference type="NCBI Taxonomy" id="407035"/>
    <lineage>
        <taxon>Bacteria</taxon>
        <taxon>Bacillati</taxon>
        <taxon>Bacillota</taxon>
        <taxon>Bacilli</taxon>
        <taxon>Bacillales</taxon>
        <taxon>Staphylococcaceae</taxon>
        <taxon>Salinicoccus</taxon>
    </lineage>
</organism>
<gene>
    <name evidence="1" type="ORF">SAMN05216235_1132</name>
</gene>
<evidence type="ECO:0000313" key="1">
    <source>
        <dbReference type="EMBL" id="SFK68169.1"/>
    </source>
</evidence>
<name>A0AA94KVF6_9STAP</name>